<reference evidence="2 3" key="1">
    <citation type="submission" date="2024-10" db="EMBL/GenBank/DDBJ databases">
        <title>The Natural Products Discovery Center: Release of the First 8490 Sequenced Strains for Exploring Actinobacteria Biosynthetic Diversity.</title>
        <authorList>
            <person name="Kalkreuter E."/>
            <person name="Kautsar S.A."/>
            <person name="Yang D."/>
            <person name="Bader C.D."/>
            <person name="Teijaro C.N."/>
            <person name="Fluegel L."/>
            <person name="Davis C.M."/>
            <person name="Simpson J.R."/>
            <person name="Lauterbach L."/>
            <person name="Steele A.D."/>
            <person name="Gui C."/>
            <person name="Meng S."/>
            <person name="Li G."/>
            <person name="Viehrig K."/>
            <person name="Ye F."/>
            <person name="Su P."/>
            <person name="Kiefer A.F."/>
            <person name="Nichols A."/>
            <person name="Cepeda A.J."/>
            <person name="Yan W."/>
            <person name="Fan B."/>
            <person name="Jiang Y."/>
            <person name="Adhikari A."/>
            <person name="Zheng C.-J."/>
            <person name="Schuster L."/>
            <person name="Cowan T.M."/>
            <person name="Smanski M.J."/>
            <person name="Chevrette M.G."/>
            <person name="De Carvalho L.P.S."/>
            <person name="Shen B."/>
        </authorList>
    </citation>
    <scope>NUCLEOTIDE SEQUENCE [LARGE SCALE GENOMIC DNA]</scope>
    <source>
        <strain evidence="2 3">NPDC007066</strain>
    </source>
</reference>
<keyword evidence="3" id="KW-1185">Reference proteome</keyword>
<name>A0ABW6L9F2_9ACTN</name>
<dbReference type="RefSeq" id="WP_358281743.1">
    <property type="nucleotide sequence ID" value="NZ_JBEYGJ010000011.1"/>
</dbReference>
<evidence type="ECO:0000256" key="1">
    <source>
        <dbReference type="SAM" id="MobiDB-lite"/>
    </source>
</evidence>
<gene>
    <name evidence="2" type="ORF">ACFYM3_06390</name>
</gene>
<proteinExistence type="predicted"/>
<dbReference type="Proteomes" id="UP001601288">
    <property type="component" value="Unassembled WGS sequence"/>
</dbReference>
<accession>A0ABW6L9F2</accession>
<evidence type="ECO:0000313" key="2">
    <source>
        <dbReference type="EMBL" id="MFE9224259.1"/>
    </source>
</evidence>
<protein>
    <submittedName>
        <fullName evidence="2">Uncharacterized protein</fullName>
    </submittedName>
</protein>
<comment type="caution">
    <text evidence="2">The sequence shown here is derived from an EMBL/GenBank/DDBJ whole genome shotgun (WGS) entry which is preliminary data.</text>
</comment>
<sequence length="57" mass="5849">MRDALRIAESRGARLGVLAYDDPGGLDGLDEADGDGKPVPEPELTARGPVPSSGDDT</sequence>
<feature type="region of interest" description="Disordered" evidence="1">
    <location>
        <begin position="18"/>
        <end position="57"/>
    </location>
</feature>
<organism evidence="2 3">
    <name type="scientific">Streptomyces massasporeus</name>
    <dbReference type="NCBI Taxonomy" id="67324"/>
    <lineage>
        <taxon>Bacteria</taxon>
        <taxon>Bacillati</taxon>
        <taxon>Actinomycetota</taxon>
        <taxon>Actinomycetes</taxon>
        <taxon>Kitasatosporales</taxon>
        <taxon>Streptomycetaceae</taxon>
        <taxon>Streptomyces</taxon>
    </lineage>
</organism>
<evidence type="ECO:0000313" key="3">
    <source>
        <dbReference type="Proteomes" id="UP001601288"/>
    </source>
</evidence>
<dbReference type="EMBL" id="JBIAFP010000003">
    <property type="protein sequence ID" value="MFE9224259.1"/>
    <property type="molecule type" value="Genomic_DNA"/>
</dbReference>